<name>A0A1B3WDT3_9FIRM</name>
<dbReference type="STRING" id="39950.BCB69_03505"/>
<dbReference type="GO" id="GO:0016787">
    <property type="term" value="F:hydrolase activity"/>
    <property type="evidence" value="ECO:0007669"/>
    <property type="project" value="UniProtKB-KW"/>
</dbReference>
<dbReference type="KEGG" id="dpn:BCB69_03505"/>
<dbReference type="AlphaFoldDB" id="A0A1B3WDT3"/>
<dbReference type="InterPro" id="IPR036866">
    <property type="entry name" value="RibonucZ/Hydroxyglut_hydro"/>
</dbReference>
<dbReference type="OrthoDB" id="36975at2"/>
<dbReference type="PANTHER" id="PTHR42967">
    <property type="entry name" value="METAL DEPENDENT HYDROLASE"/>
    <property type="match status" value="1"/>
</dbReference>
<gene>
    <name evidence="1" type="ORF">BCB69_03505</name>
    <name evidence="2" type="ORF">DX915_05835</name>
</gene>
<evidence type="ECO:0000313" key="2">
    <source>
        <dbReference type="EMBL" id="RID94983.1"/>
    </source>
</evidence>
<evidence type="ECO:0000313" key="3">
    <source>
        <dbReference type="Proteomes" id="UP000094757"/>
    </source>
</evidence>
<evidence type="ECO:0000313" key="4">
    <source>
        <dbReference type="Proteomes" id="UP000266262"/>
    </source>
</evidence>
<dbReference type="Gene3D" id="3.60.15.10">
    <property type="entry name" value="Ribonuclease Z/Hydroxyacylglutathione hydrolase-like"/>
    <property type="match status" value="1"/>
</dbReference>
<reference evidence="3" key="1">
    <citation type="submission" date="2016-08" db="EMBL/GenBank/DDBJ databases">
        <authorList>
            <person name="Holder M.E."/>
            <person name="Ajami N.J."/>
            <person name="Petrosino J.F."/>
        </authorList>
    </citation>
    <scope>NUCLEOTIDE SEQUENCE [LARGE SCALE GENOMIC DNA]</scope>
    <source>
        <strain evidence="3">F0677</strain>
    </source>
</reference>
<sequence>MKKLYTIGFLNHSGFYVELEDCILIFDYYQDPEQRVDSLLAETTKKVYFFVSHMHFDHFNPEISRFSDKVEQYFIHKDCILPEENLGKVCFMSVGEKVVTSTLEVNMFGSTDIGGSFWIEHKDITLFHAGDLNWWHWSGAGDRDNLSARTLYFRELKKFIGKQVDLLFFPVDARQEVAREWGVRQFMEVVKVKKLLIPMHASGEKWHPSYSFIWRFPDVPIWVPSCDGEVYRGDM</sequence>
<dbReference type="EMBL" id="QWKU01000001">
    <property type="protein sequence ID" value="RID94983.1"/>
    <property type="molecule type" value="Genomic_DNA"/>
</dbReference>
<evidence type="ECO:0000313" key="1">
    <source>
        <dbReference type="EMBL" id="AOH39112.1"/>
    </source>
</evidence>
<reference evidence="1" key="2">
    <citation type="submission" date="2016-08" db="EMBL/GenBank/DDBJ databases">
        <authorList>
            <person name="Seilhamer J.J."/>
        </authorList>
    </citation>
    <scope>NUCLEOTIDE SEQUENCE [LARGE SCALE GENOMIC DNA]</scope>
    <source>
        <strain evidence="1">F0677</strain>
    </source>
</reference>
<dbReference type="SUPFAM" id="SSF56281">
    <property type="entry name" value="Metallo-hydrolase/oxidoreductase"/>
    <property type="match status" value="1"/>
</dbReference>
<protein>
    <submittedName>
        <fullName evidence="2">MBL fold metallo-hydrolase</fullName>
    </submittedName>
    <submittedName>
        <fullName evidence="1">Metal-dependent hydrolase</fullName>
    </submittedName>
</protein>
<reference evidence="2 4" key="3">
    <citation type="submission" date="2018-08" db="EMBL/GenBank/DDBJ databases">
        <title>Draft genome sequence of Dialister pneumosintes KCOM 1685.</title>
        <authorList>
            <person name="Kook J.-K."/>
            <person name="Park S.-N."/>
            <person name="Lim Y.K."/>
        </authorList>
    </citation>
    <scope>NUCLEOTIDE SEQUENCE [LARGE SCALE GENOMIC DNA]</scope>
    <source>
        <strain evidence="2 4">KCOM 1685</strain>
    </source>
</reference>
<dbReference type="Proteomes" id="UP000266262">
    <property type="component" value="Unassembled WGS sequence"/>
</dbReference>
<proteinExistence type="predicted"/>
<dbReference type="PANTHER" id="PTHR42967:SF1">
    <property type="entry name" value="MBL FOLD METALLO-HYDROLASE"/>
    <property type="match status" value="1"/>
</dbReference>
<accession>A0A1B3WDT3</accession>
<dbReference type="EMBL" id="CP017037">
    <property type="protein sequence ID" value="AOH39112.1"/>
    <property type="molecule type" value="Genomic_DNA"/>
</dbReference>
<organism evidence="1 3">
    <name type="scientific">Dialister pneumosintes</name>
    <dbReference type="NCBI Taxonomy" id="39950"/>
    <lineage>
        <taxon>Bacteria</taxon>
        <taxon>Bacillati</taxon>
        <taxon>Bacillota</taxon>
        <taxon>Negativicutes</taxon>
        <taxon>Veillonellales</taxon>
        <taxon>Veillonellaceae</taxon>
        <taxon>Dialister</taxon>
    </lineage>
</organism>
<dbReference type="RefSeq" id="WP_069177016.1">
    <property type="nucleotide sequence ID" value="NZ_CP017037.1"/>
</dbReference>
<keyword evidence="4" id="KW-1185">Reference proteome</keyword>
<keyword evidence="1" id="KW-0378">Hydrolase</keyword>
<dbReference type="Proteomes" id="UP000094757">
    <property type="component" value="Chromosome"/>
</dbReference>